<feature type="transmembrane region" description="Helical" evidence="1">
    <location>
        <begin position="138"/>
        <end position="160"/>
    </location>
</feature>
<dbReference type="Pfam" id="PF01569">
    <property type="entry name" value="PAP2"/>
    <property type="match status" value="1"/>
</dbReference>
<keyword evidence="1" id="KW-0472">Membrane</keyword>
<comment type="caution">
    <text evidence="3">The sequence shown here is derived from an EMBL/GenBank/DDBJ whole genome shotgun (WGS) entry which is preliminary data.</text>
</comment>
<dbReference type="PANTHER" id="PTHR14969">
    <property type="entry name" value="SPHINGOSINE-1-PHOSPHATE PHOSPHOHYDROLASE"/>
    <property type="match status" value="1"/>
</dbReference>
<dbReference type="SMART" id="SM00014">
    <property type="entry name" value="acidPPc"/>
    <property type="match status" value="1"/>
</dbReference>
<evidence type="ECO:0000256" key="1">
    <source>
        <dbReference type="SAM" id="Phobius"/>
    </source>
</evidence>
<dbReference type="InterPro" id="IPR036938">
    <property type="entry name" value="PAP2/HPO_sf"/>
</dbReference>
<feature type="transmembrane region" description="Helical" evidence="1">
    <location>
        <begin position="101"/>
        <end position="118"/>
    </location>
</feature>
<dbReference type="EMBL" id="JAOTIF010000026">
    <property type="protein sequence ID" value="MCU7551972.1"/>
    <property type="molecule type" value="Genomic_DNA"/>
</dbReference>
<accession>A0A9X2Y079</accession>
<dbReference type="Proteomes" id="UP001155483">
    <property type="component" value="Unassembled WGS sequence"/>
</dbReference>
<dbReference type="Gene3D" id="1.20.144.10">
    <property type="entry name" value="Phosphatidic acid phosphatase type 2/haloperoxidase"/>
    <property type="match status" value="1"/>
</dbReference>
<feature type="transmembrane region" description="Helical" evidence="1">
    <location>
        <begin position="71"/>
        <end position="94"/>
    </location>
</feature>
<dbReference type="RefSeq" id="WP_279299409.1">
    <property type="nucleotide sequence ID" value="NZ_JAOTIF010000026.1"/>
</dbReference>
<feature type="domain" description="Phosphatidic acid phosphatase type 2/haloperoxidase" evidence="2">
    <location>
        <begin position="102"/>
        <end position="213"/>
    </location>
</feature>
<dbReference type="InterPro" id="IPR000326">
    <property type="entry name" value="PAP2/HPO"/>
</dbReference>
<feature type="transmembrane region" description="Helical" evidence="1">
    <location>
        <begin position="167"/>
        <end position="186"/>
    </location>
</feature>
<dbReference type="CDD" id="cd03392">
    <property type="entry name" value="PAP2_like_2"/>
    <property type="match status" value="1"/>
</dbReference>
<gene>
    <name evidence="3" type="ORF">OCK74_22825</name>
</gene>
<organism evidence="3 4">
    <name type="scientific">Paraflavisolibacter caeni</name>
    <dbReference type="NCBI Taxonomy" id="2982496"/>
    <lineage>
        <taxon>Bacteria</taxon>
        <taxon>Pseudomonadati</taxon>
        <taxon>Bacteroidota</taxon>
        <taxon>Chitinophagia</taxon>
        <taxon>Chitinophagales</taxon>
        <taxon>Chitinophagaceae</taxon>
        <taxon>Paraflavisolibacter</taxon>
    </lineage>
</organism>
<keyword evidence="1" id="KW-1133">Transmembrane helix</keyword>
<reference evidence="3" key="1">
    <citation type="submission" date="2022-09" db="EMBL/GenBank/DDBJ databases">
        <authorList>
            <person name="Yuan C."/>
            <person name="Ke Z."/>
        </authorList>
    </citation>
    <scope>NUCLEOTIDE SEQUENCE</scope>
    <source>
        <strain evidence="3">LB-8</strain>
    </source>
</reference>
<reference evidence="3" key="2">
    <citation type="submission" date="2023-04" db="EMBL/GenBank/DDBJ databases">
        <title>Paracnuella aquatica gen. nov., sp. nov., a member of the family Chitinophagaceae isolated from a hot spring.</title>
        <authorList>
            <person name="Wang C."/>
        </authorList>
    </citation>
    <scope>NUCLEOTIDE SEQUENCE</scope>
    <source>
        <strain evidence="3">LB-8</strain>
    </source>
</reference>
<feature type="transmembrane region" description="Helical" evidence="1">
    <location>
        <begin position="20"/>
        <end position="41"/>
    </location>
</feature>
<dbReference type="SUPFAM" id="SSF48317">
    <property type="entry name" value="Acid phosphatase/Vanadium-dependent haloperoxidase"/>
    <property type="match status" value="1"/>
</dbReference>
<evidence type="ECO:0000313" key="3">
    <source>
        <dbReference type="EMBL" id="MCU7551972.1"/>
    </source>
</evidence>
<keyword evidence="1" id="KW-0812">Transmembrane</keyword>
<keyword evidence="4" id="KW-1185">Reference proteome</keyword>
<proteinExistence type="predicted"/>
<dbReference type="PANTHER" id="PTHR14969:SF13">
    <property type="entry name" value="AT30094P"/>
    <property type="match status" value="1"/>
</dbReference>
<feature type="transmembrane region" description="Helical" evidence="1">
    <location>
        <begin position="198"/>
        <end position="217"/>
    </location>
</feature>
<dbReference type="AlphaFoldDB" id="A0A9X2Y079"/>
<evidence type="ECO:0000313" key="4">
    <source>
        <dbReference type="Proteomes" id="UP001155483"/>
    </source>
</evidence>
<evidence type="ECO:0000259" key="2">
    <source>
        <dbReference type="SMART" id="SM00014"/>
    </source>
</evidence>
<sequence>MQSSKTFTKAYFKKLPLRLILLLIFFIGAVFLLGLIIHEVIWEKEEAVDNYIFNFLAGNVITPGLTNFMKVVTYFASSTFLQLAYGCLVLLYLFRMDYKRAAEIAVIGGGGFLVNHFMKLSFQRNRPLNPLDAPLSNFSFPSGHATSGFIFYGLMVYLIWKANLPKTFKYIAGSALILFALLIGFSRVYLRMHYPTDVAAGFCVGFAWLSLSVWLMGKIKKKTDQELQGQ</sequence>
<name>A0A9X2Y079_9BACT</name>
<protein>
    <submittedName>
        <fullName evidence="3">Phosphatase PAP2 family protein</fullName>
    </submittedName>
</protein>